<evidence type="ECO:0000256" key="1">
    <source>
        <dbReference type="SAM" id="SignalP"/>
    </source>
</evidence>
<evidence type="ECO:0000313" key="2">
    <source>
        <dbReference type="EMBL" id="MDX5984108.1"/>
    </source>
</evidence>
<gene>
    <name evidence="2" type="ORF">SIL82_07535</name>
</gene>
<dbReference type="Proteomes" id="UP001279660">
    <property type="component" value="Unassembled WGS sequence"/>
</dbReference>
<feature type="chain" id="PRO_5046000784" description="DUF3617 family protein" evidence="1">
    <location>
        <begin position="23"/>
        <end position="142"/>
    </location>
</feature>
<dbReference type="RefSeq" id="WP_010403848.1">
    <property type="nucleotide sequence ID" value="NZ_JAWXXV010000001.1"/>
</dbReference>
<organism evidence="2 3">
    <name type="scientific">Sphingomonas echinoides</name>
    <dbReference type="NCBI Taxonomy" id="59803"/>
    <lineage>
        <taxon>Bacteria</taxon>
        <taxon>Pseudomonadati</taxon>
        <taxon>Pseudomonadota</taxon>
        <taxon>Alphaproteobacteria</taxon>
        <taxon>Sphingomonadales</taxon>
        <taxon>Sphingomonadaceae</taxon>
        <taxon>Sphingomonas</taxon>
    </lineage>
</organism>
<feature type="signal peptide" evidence="1">
    <location>
        <begin position="1"/>
        <end position="22"/>
    </location>
</feature>
<name>A0ABU4PIU1_9SPHN</name>
<sequence length="142" mass="14900">MRISKVARALVAAVMVGGLVAAAPTAGPTLAAVARIEPGQWQIKELGSDSPGRTLCIADPAILIQYGHGSAQCQRFVIDNEPDVATVHYTCPGNGHGRTTFRVSTPRAFNLDTQGIVSGAPFDYHYEARRIGACPPGASTAR</sequence>
<protein>
    <recommendedName>
        <fullName evidence="4">DUF3617 family protein</fullName>
    </recommendedName>
</protein>
<evidence type="ECO:0000313" key="3">
    <source>
        <dbReference type="Proteomes" id="UP001279660"/>
    </source>
</evidence>
<keyword evidence="1" id="KW-0732">Signal</keyword>
<keyword evidence="3" id="KW-1185">Reference proteome</keyword>
<proteinExistence type="predicted"/>
<accession>A0ABU4PIU1</accession>
<comment type="caution">
    <text evidence="2">The sequence shown here is derived from an EMBL/GenBank/DDBJ whole genome shotgun (WGS) entry which is preliminary data.</text>
</comment>
<reference evidence="2 3" key="1">
    <citation type="submission" date="2023-11" db="EMBL/GenBank/DDBJ databases">
        <title>MicrobeMod: A computational toolkit for identifying prokaryotic methylation and restriction-modification with nanopore sequencing.</title>
        <authorList>
            <person name="Crits-Christoph A."/>
            <person name="Kang S.C."/>
            <person name="Lee H."/>
            <person name="Ostrov N."/>
        </authorList>
    </citation>
    <scope>NUCLEOTIDE SEQUENCE [LARGE SCALE GENOMIC DNA]</scope>
    <source>
        <strain evidence="2 3">ATCC 14820</strain>
    </source>
</reference>
<dbReference type="EMBL" id="JAWXXV010000001">
    <property type="protein sequence ID" value="MDX5984108.1"/>
    <property type="molecule type" value="Genomic_DNA"/>
</dbReference>
<evidence type="ECO:0008006" key="4">
    <source>
        <dbReference type="Google" id="ProtNLM"/>
    </source>
</evidence>